<protein>
    <submittedName>
        <fullName evidence="1">Uncharacterized protein</fullName>
    </submittedName>
</protein>
<dbReference type="STRING" id="882.DVU_0272"/>
<keyword evidence="2" id="KW-1185">Reference proteome</keyword>
<name>Q72FE2_NITV2</name>
<proteinExistence type="predicted"/>
<dbReference type="HOGENOM" id="CLU_3396199_0_0_7"/>
<gene>
    <name evidence="1" type="ordered locus">DVU_0272</name>
</gene>
<sequence length="31" mass="3429">MSPEWGHAFPDLNTGRVNGAVGRRTMFLSSH</sequence>
<evidence type="ECO:0000313" key="2">
    <source>
        <dbReference type="Proteomes" id="UP000002194"/>
    </source>
</evidence>
<dbReference type="PaxDb" id="882-DVU_0272"/>
<dbReference type="KEGG" id="dvu:DVU_0272"/>
<evidence type="ECO:0000313" key="1">
    <source>
        <dbReference type="EMBL" id="AAS94755.1"/>
    </source>
</evidence>
<accession>Q72FE2</accession>
<dbReference type="EMBL" id="AE017285">
    <property type="protein sequence ID" value="AAS94755.1"/>
    <property type="molecule type" value="Genomic_DNA"/>
</dbReference>
<reference evidence="1 2" key="1">
    <citation type="journal article" date="2004" name="Nat. Biotechnol.">
        <title>The genome sequence of the anaerobic, sulfate-reducing bacterium Desulfovibrio vulgaris Hildenborough.</title>
        <authorList>
            <person name="Heidelberg J.F."/>
            <person name="Seshadri R."/>
            <person name="Haveman S.A."/>
            <person name="Hemme C.L."/>
            <person name="Paulsen I.T."/>
            <person name="Kolonay J.F."/>
            <person name="Eisen J.A."/>
            <person name="Ward N."/>
            <person name="Methe B."/>
            <person name="Brinkac L.M."/>
            <person name="Daugherty S.C."/>
            <person name="Deboy R.T."/>
            <person name="Dodson R.J."/>
            <person name="Durkin A.S."/>
            <person name="Madupu R."/>
            <person name="Nelson W.C."/>
            <person name="Sullivan S.A."/>
            <person name="Fouts D."/>
            <person name="Haft D.H."/>
            <person name="Selengut J."/>
            <person name="Peterson J.D."/>
            <person name="Davidsen T.M."/>
            <person name="Zafar N."/>
            <person name="Zhou L."/>
            <person name="Radune D."/>
            <person name="Dimitrov G."/>
            <person name="Hance M."/>
            <person name="Tran K."/>
            <person name="Khouri H."/>
            <person name="Gill J."/>
            <person name="Utterback T.R."/>
            <person name="Feldblyum T.V."/>
            <person name="Wall J.D."/>
            <person name="Voordouw G."/>
            <person name="Fraser C.M."/>
        </authorList>
    </citation>
    <scope>NUCLEOTIDE SEQUENCE [LARGE SCALE GENOMIC DNA]</scope>
    <source>
        <strain evidence="2">ATCC 29579 / DSM 644 / NCIMB 8303 / VKM B-1760 / Hildenborough</strain>
    </source>
</reference>
<organism evidence="1 2">
    <name type="scientific">Nitratidesulfovibrio vulgaris (strain ATCC 29579 / DSM 644 / CCUG 34227 / NCIMB 8303 / VKM B-1760 / Hildenborough)</name>
    <name type="common">Desulfovibrio vulgaris</name>
    <dbReference type="NCBI Taxonomy" id="882"/>
    <lineage>
        <taxon>Bacteria</taxon>
        <taxon>Pseudomonadati</taxon>
        <taxon>Thermodesulfobacteriota</taxon>
        <taxon>Desulfovibrionia</taxon>
        <taxon>Desulfovibrionales</taxon>
        <taxon>Desulfovibrionaceae</taxon>
        <taxon>Nitratidesulfovibrio</taxon>
    </lineage>
</organism>
<dbReference type="AlphaFoldDB" id="Q72FE2"/>
<dbReference type="Proteomes" id="UP000002194">
    <property type="component" value="Chromosome"/>
</dbReference>
<dbReference type="EnsemblBacteria" id="AAS94755">
    <property type="protein sequence ID" value="AAS94755"/>
    <property type="gene ID" value="DVU_0272"/>
</dbReference>